<proteinExistence type="predicted"/>
<protein>
    <submittedName>
        <fullName evidence="1">T5SS/PEP-CTERM-associated repeat-containing protein</fullName>
    </submittedName>
</protein>
<dbReference type="Proteomes" id="UP000199415">
    <property type="component" value="Unassembled WGS sequence"/>
</dbReference>
<dbReference type="SUPFAM" id="SSF51126">
    <property type="entry name" value="Pectin lyase-like"/>
    <property type="match status" value="1"/>
</dbReference>
<dbReference type="STRING" id="1082479.SAMN05216241_10658"/>
<name>A0A1G7RZ86_9PROT</name>
<sequence length="955" mass="91208">MQPRDLVVLSGETQTVEIPFRARVAGTAAAETVRVPSGGDVRLQAGEGDAVRLPGALDAYDVSASGNQLDLVRDDGTHAAISLNAPVSVGFDGGAATARLDTSGARPVVTLGDVPVDSAFNPGRVALTEPAADAPPAAGGNGVFLRAGPGTVTVPFDARVTGTAAAETVRVPAGASVEVVAGGGDRVALPAPFDAYTASASGNQLTLTNGETRVRVALNATSEIAFADGTATAAVRVIDGVATPVLAGRPVGPDGAPDATAPDSPAISSLAGGVEAGARGVGANGQVFVAGEGPTTAVPANGTTLTVGLDGRGRVTAANGAELVLAADSGRNLVVGARDGADGRVDLRGDGTRLSARGAESSIIVGDAGSGTLTLRDGAAAAARDLLVGRAGTGEVTLAGPEVLFTVGSADGGSGFAAVGGASGSRGTLTVRDGGTVAFDAAAGDGPSLVLGQDPDSLGRLIVEGADSAVRFTRDSAPENMGPGAIVGAGLGRGVARIADGGELAVTGPGAGLTVSAGNPAASTAPAADVPVEQSALTIRTGGAVTVGGPADPASTANARLAIGSGPVADGALTVAGADARLSVDGAVAPTLVAGGAGQGSLTVREGARVDGRFLFVANQDGTGQVTVEGAGSTLELAGVAGPGAGTLAGAGASALVGGTGMGSLTVRDGGSVGLSAPEGAAPLVAVARADGAVGTVRVRGAESSLRLDGPAPGGEARALLTVGERGDGELTVAGGGEVVAAGASAALIARTSGATGRVIVEGEGSRFETGGELLVGAGVESETRTPLPSQGGQGTLVVGDGGRLAAGTAVDDAGPDILVGASGVLRVAPEGAVSGDLRIAGGTLVPADGPAVTPIDGDLDHAGATTLEIDGAGAGERDLLDVAGAAALSGEVTIDVAPGFAPQPGDRFALIEAEDAVTIADELDLQTAGVPDGLAVELVADGGSLFARFADDAA</sequence>
<dbReference type="InterPro" id="IPR030895">
    <property type="entry name" value="T5SS_PEPC_rpt"/>
</dbReference>
<dbReference type="InterPro" id="IPR011050">
    <property type="entry name" value="Pectin_lyase_fold/virulence"/>
</dbReference>
<gene>
    <name evidence="1" type="ORF">SAMN05216241_10658</name>
</gene>
<dbReference type="AlphaFoldDB" id="A0A1G7RZ86"/>
<dbReference type="NCBIfam" id="TIGR04393">
    <property type="entry name" value="rpt_T5SS_PEPC"/>
    <property type="match status" value="4"/>
</dbReference>
<evidence type="ECO:0000313" key="2">
    <source>
        <dbReference type="Proteomes" id="UP000199415"/>
    </source>
</evidence>
<keyword evidence="2" id="KW-1185">Reference proteome</keyword>
<reference evidence="1 2" key="1">
    <citation type="submission" date="2016-10" db="EMBL/GenBank/DDBJ databases">
        <authorList>
            <person name="de Groot N.N."/>
        </authorList>
    </citation>
    <scope>NUCLEOTIDE SEQUENCE [LARGE SCALE GENOMIC DNA]</scope>
    <source>
        <strain evidence="1 2">DSM 25584</strain>
    </source>
</reference>
<dbReference type="OrthoDB" id="9146247at2"/>
<dbReference type="RefSeq" id="WP_090020033.1">
    <property type="nucleotide sequence ID" value="NZ_FNCE01000006.1"/>
</dbReference>
<accession>A0A1G7RZ86</accession>
<evidence type="ECO:0000313" key="1">
    <source>
        <dbReference type="EMBL" id="SDG16067.1"/>
    </source>
</evidence>
<organism evidence="1 2">
    <name type="scientific">Limimonas halophila</name>
    <dbReference type="NCBI Taxonomy" id="1082479"/>
    <lineage>
        <taxon>Bacteria</taxon>
        <taxon>Pseudomonadati</taxon>
        <taxon>Pseudomonadota</taxon>
        <taxon>Alphaproteobacteria</taxon>
        <taxon>Rhodospirillales</taxon>
        <taxon>Rhodovibrionaceae</taxon>
        <taxon>Limimonas</taxon>
    </lineage>
</organism>
<dbReference type="EMBL" id="FNCE01000006">
    <property type="protein sequence ID" value="SDG16067.1"/>
    <property type="molecule type" value="Genomic_DNA"/>
</dbReference>